<comment type="caution">
    <text evidence="3">The sequence shown here is derived from an EMBL/GenBank/DDBJ whole genome shotgun (WGS) entry which is preliminary data.</text>
</comment>
<evidence type="ECO:0000313" key="4">
    <source>
        <dbReference type="Proteomes" id="UP001642540"/>
    </source>
</evidence>
<dbReference type="EMBL" id="CAXLJM020000023">
    <property type="protein sequence ID" value="CAL8089624.1"/>
    <property type="molecule type" value="Genomic_DNA"/>
</dbReference>
<feature type="region of interest" description="Disordered" evidence="2">
    <location>
        <begin position="439"/>
        <end position="484"/>
    </location>
</feature>
<evidence type="ECO:0000256" key="2">
    <source>
        <dbReference type="SAM" id="MobiDB-lite"/>
    </source>
</evidence>
<feature type="compositionally biased region" description="Polar residues" evidence="2">
    <location>
        <begin position="467"/>
        <end position="484"/>
    </location>
</feature>
<dbReference type="PANTHER" id="PTHR16487:SF0">
    <property type="entry name" value="PROTEIN PHOSPHATASE 4 REGULATORY SUBUNIT 2-RELATED"/>
    <property type="match status" value="1"/>
</dbReference>
<comment type="similarity">
    <text evidence="1">Belongs to the PPP4R2 family.</text>
</comment>
<name>A0ABP1QBM2_9HEXA</name>
<accession>A0ABP1QBM2</accession>
<protein>
    <recommendedName>
        <fullName evidence="5">Serine/threonine-protein phosphatase 4 regulatory subunit 2</fullName>
    </recommendedName>
</protein>
<dbReference type="Proteomes" id="UP001642540">
    <property type="component" value="Unassembled WGS sequence"/>
</dbReference>
<gene>
    <name evidence="3" type="ORF">ODALV1_LOCUS7431</name>
</gene>
<keyword evidence="4" id="KW-1185">Reference proteome</keyword>
<feature type="region of interest" description="Disordered" evidence="2">
    <location>
        <begin position="531"/>
        <end position="562"/>
    </location>
</feature>
<sequence>MKVSMGDAHDLLLDDLELLLREIDEFNTAIGSNKTIDIPQTLDNYLQFVARSGNTVFPWPHVRSLFRIKMLNAIQQFQEPTCPTESFVLERFDLFRLAAPFTVQRLTELILQPTRHYRKKEKFLRGLEKTVLVVSTVEPRSLTNDEDKNGNDNINTSASSGEGEIDNVVFSRTFSLDRQEIVSSPLRTSVVDVINQSMAVNVKSESIAIDPVTSSAVSIPVDILNSNIAVAISSDIVISESVTSSNAASVDVISPDIAIAVSSESIILQPTSEAAAGLVSAALEEVAATTMECESSTTIAEVTEVTPVSLLQCVSEHELVPAALHQTETIPLADAISVPEDISSSLVNMDAVKLPLEESGSTSMDCQSSSVIESEDQSAHLFHCVAVVDPEDPISVTPLQPTEASTEDPLLIKSEVESDAPEPVLEDVSASLVNMDAVKPEGDTEQQSLVGSESSAMECESTDEVVSAQQPSVEDASSSETTQEFQIVTGTEAAITVESKQVEEVTATVLLEPEVEAVALLNPDIEKGSVVQTEPIPEITPDADVGTSNVEKSEAMEEAQQP</sequence>
<organism evidence="3 4">
    <name type="scientific">Orchesella dallaii</name>
    <dbReference type="NCBI Taxonomy" id="48710"/>
    <lineage>
        <taxon>Eukaryota</taxon>
        <taxon>Metazoa</taxon>
        <taxon>Ecdysozoa</taxon>
        <taxon>Arthropoda</taxon>
        <taxon>Hexapoda</taxon>
        <taxon>Collembola</taxon>
        <taxon>Entomobryomorpha</taxon>
        <taxon>Entomobryoidea</taxon>
        <taxon>Orchesellidae</taxon>
        <taxon>Orchesellinae</taxon>
        <taxon>Orchesella</taxon>
    </lineage>
</organism>
<reference evidence="3 4" key="1">
    <citation type="submission" date="2024-08" db="EMBL/GenBank/DDBJ databases">
        <authorList>
            <person name="Cucini C."/>
            <person name="Frati F."/>
        </authorList>
    </citation>
    <scope>NUCLEOTIDE SEQUENCE [LARGE SCALE GENOMIC DNA]</scope>
</reference>
<dbReference type="PANTHER" id="PTHR16487">
    <property type="entry name" value="PPP4R2-RELATED PROTEIN"/>
    <property type="match status" value="1"/>
</dbReference>
<dbReference type="InterPro" id="IPR015267">
    <property type="entry name" value="PPP4R2"/>
</dbReference>
<evidence type="ECO:0008006" key="5">
    <source>
        <dbReference type="Google" id="ProtNLM"/>
    </source>
</evidence>
<feature type="compositionally biased region" description="Polar residues" evidence="2">
    <location>
        <begin position="445"/>
        <end position="455"/>
    </location>
</feature>
<dbReference type="Pfam" id="PF09184">
    <property type="entry name" value="PPP4R2"/>
    <property type="match status" value="1"/>
</dbReference>
<evidence type="ECO:0000313" key="3">
    <source>
        <dbReference type="EMBL" id="CAL8089624.1"/>
    </source>
</evidence>
<evidence type="ECO:0000256" key="1">
    <source>
        <dbReference type="ARBA" id="ARBA00009207"/>
    </source>
</evidence>
<proteinExistence type="inferred from homology"/>